<protein>
    <submittedName>
        <fullName evidence="1">Uncharacterized protein</fullName>
    </submittedName>
</protein>
<sequence length="85" mass="9430">MKDLQEATVKICELKGENLALLALLACLVKASSPYERNAFPDAFERELESARIKWLNSDVSEHVSVGLENMATAIHSLLDSQSRI</sequence>
<proteinExistence type="predicted"/>
<evidence type="ECO:0000313" key="2">
    <source>
        <dbReference type="Proteomes" id="UP000012179"/>
    </source>
</evidence>
<evidence type="ECO:0000313" key="1">
    <source>
        <dbReference type="EMBL" id="ARO88289.1"/>
    </source>
</evidence>
<gene>
    <name evidence="1" type="ORF">EBAPG3_011150</name>
</gene>
<organism evidence="1 2">
    <name type="scientific">Nitrosospira lacus</name>
    <dbReference type="NCBI Taxonomy" id="1288494"/>
    <lineage>
        <taxon>Bacteria</taxon>
        <taxon>Pseudomonadati</taxon>
        <taxon>Pseudomonadota</taxon>
        <taxon>Betaproteobacteria</taxon>
        <taxon>Nitrosomonadales</taxon>
        <taxon>Nitrosomonadaceae</taxon>
        <taxon>Nitrosospira</taxon>
    </lineage>
</organism>
<accession>A0A1W6SR73</accession>
<dbReference type="EMBL" id="CP021106">
    <property type="protein sequence ID" value="ARO88289.1"/>
    <property type="molecule type" value="Genomic_DNA"/>
</dbReference>
<dbReference type="KEGG" id="nlc:EBAPG3_011150"/>
<dbReference type="RefSeq" id="WP_004176014.1">
    <property type="nucleotide sequence ID" value="NZ_CP021106.3"/>
</dbReference>
<dbReference type="Proteomes" id="UP000012179">
    <property type="component" value="Chromosome"/>
</dbReference>
<reference evidence="1 2" key="1">
    <citation type="journal article" date="2015" name="Int. J. Syst. Evol. Microbiol.">
        <title>Nitrosospira lacus sp. nov., a psychrotolerant, ammonia-oxidizing bacterium from sandy lake sediment.</title>
        <authorList>
            <person name="Urakawa H."/>
            <person name="Garcia J.C."/>
            <person name="Nielsen J.L."/>
            <person name="Le V.Q."/>
            <person name="Kozlowski J.A."/>
            <person name="Stein L.Y."/>
            <person name="Lim C.K."/>
            <person name="Pommerening-Roser A."/>
            <person name="Martens-Habbena W."/>
            <person name="Stahl D.A."/>
            <person name="Klotz M.G."/>
        </authorList>
    </citation>
    <scope>NUCLEOTIDE SEQUENCE [LARGE SCALE GENOMIC DNA]</scope>
    <source>
        <strain evidence="1 2">APG3</strain>
    </source>
</reference>
<dbReference type="AlphaFoldDB" id="A0A1W6SR73"/>
<keyword evidence="2" id="KW-1185">Reference proteome</keyword>
<name>A0A1W6SR73_9PROT</name>